<proteinExistence type="predicted"/>
<evidence type="ECO:0000313" key="2">
    <source>
        <dbReference type="EMBL" id="ETN83912.1"/>
    </source>
</evidence>
<gene>
    <name evidence="2" type="ORF">NECAME_01705</name>
</gene>
<evidence type="ECO:0000313" key="3">
    <source>
        <dbReference type="Proteomes" id="UP000053676"/>
    </source>
</evidence>
<feature type="compositionally biased region" description="Polar residues" evidence="1">
    <location>
        <begin position="50"/>
        <end position="76"/>
    </location>
</feature>
<name>W2TSC5_NECAM</name>
<feature type="region of interest" description="Disordered" evidence="1">
    <location>
        <begin position="45"/>
        <end position="90"/>
    </location>
</feature>
<evidence type="ECO:0000256" key="1">
    <source>
        <dbReference type="SAM" id="MobiDB-lite"/>
    </source>
</evidence>
<protein>
    <submittedName>
        <fullName evidence="2">Uncharacterized protein</fullName>
    </submittedName>
</protein>
<sequence>METRTVGSIILQIRSAWRKFDWPSKFTKNPPQKFSFYHAKLGFKRGPKDTGNNSQALTKQLVQEQPTDAPSSSFTTDRPDAGSPGGGVMKRKSLRPEYIMCIF</sequence>
<dbReference type="EMBL" id="KI658066">
    <property type="protein sequence ID" value="ETN83912.1"/>
    <property type="molecule type" value="Genomic_DNA"/>
</dbReference>
<keyword evidence="3" id="KW-1185">Reference proteome</keyword>
<dbReference type="KEGG" id="nai:NECAME_01705"/>
<dbReference type="Proteomes" id="UP000053676">
    <property type="component" value="Unassembled WGS sequence"/>
</dbReference>
<organism evidence="2 3">
    <name type="scientific">Necator americanus</name>
    <name type="common">Human hookworm</name>
    <dbReference type="NCBI Taxonomy" id="51031"/>
    <lineage>
        <taxon>Eukaryota</taxon>
        <taxon>Metazoa</taxon>
        <taxon>Ecdysozoa</taxon>
        <taxon>Nematoda</taxon>
        <taxon>Chromadorea</taxon>
        <taxon>Rhabditida</taxon>
        <taxon>Rhabditina</taxon>
        <taxon>Rhabditomorpha</taxon>
        <taxon>Strongyloidea</taxon>
        <taxon>Ancylostomatidae</taxon>
        <taxon>Bunostominae</taxon>
        <taxon>Necator</taxon>
    </lineage>
</organism>
<accession>W2TSC5</accession>
<dbReference type="AlphaFoldDB" id="W2TSC5"/>
<reference evidence="3" key="1">
    <citation type="journal article" date="2014" name="Nat. Genet.">
        <title>Genome of the human hookworm Necator americanus.</title>
        <authorList>
            <person name="Tang Y.T."/>
            <person name="Gao X."/>
            <person name="Rosa B.A."/>
            <person name="Abubucker S."/>
            <person name="Hallsworth-Pepin K."/>
            <person name="Martin J."/>
            <person name="Tyagi R."/>
            <person name="Heizer E."/>
            <person name="Zhang X."/>
            <person name="Bhonagiri-Palsikar V."/>
            <person name="Minx P."/>
            <person name="Warren W.C."/>
            <person name="Wang Q."/>
            <person name="Zhan B."/>
            <person name="Hotez P.J."/>
            <person name="Sternberg P.W."/>
            <person name="Dougall A."/>
            <person name="Gaze S.T."/>
            <person name="Mulvenna J."/>
            <person name="Sotillo J."/>
            <person name="Ranganathan S."/>
            <person name="Rabelo E.M."/>
            <person name="Wilson R.K."/>
            <person name="Felgner P.L."/>
            <person name="Bethony J."/>
            <person name="Hawdon J.M."/>
            <person name="Gasser R.B."/>
            <person name="Loukas A."/>
            <person name="Mitreva M."/>
        </authorList>
    </citation>
    <scope>NUCLEOTIDE SEQUENCE [LARGE SCALE GENOMIC DNA]</scope>
</reference>